<reference evidence="3 4" key="1">
    <citation type="submission" date="2019-08" db="EMBL/GenBank/DDBJ databases">
        <title>Pedobacter sp. nov., isolated from Han river, South Korea.</title>
        <authorList>
            <person name="Lee D.-H."/>
            <person name="Kim Y.-S."/>
            <person name="Hwang E.-M."/>
            <person name="Le Tran T.C."/>
            <person name="Cha C.-J."/>
        </authorList>
    </citation>
    <scope>NUCLEOTIDE SEQUENCE [LARGE SCALE GENOMIC DNA]</scope>
    <source>
        <strain evidence="3 4">CJ43</strain>
    </source>
</reference>
<accession>A0A5C0VFJ6</accession>
<protein>
    <recommendedName>
        <fullName evidence="2">DUF8192 domain-containing protein</fullName>
    </recommendedName>
</protein>
<name>A0A5C0VFJ6_9SPHI</name>
<feature type="domain" description="DUF8192" evidence="2">
    <location>
        <begin position="21"/>
        <end position="118"/>
    </location>
</feature>
<dbReference type="EMBL" id="CP043329">
    <property type="protein sequence ID" value="QEK50829.1"/>
    <property type="molecule type" value="Genomic_DNA"/>
</dbReference>
<feature type="region of interest" description="Disordered" evidence="1">
    <location>
        <begin position="1"/>
        <end position="22"/>
    </location>
</feature>
<dbReference type="KEGG" id="pej:FYC62_03440"/>
<organism evidence="3 4">
    <name type="scientific">Pedobacter aquae</name>
    <dbReference type="NCBI Taxonomy" id="2605747"/>
    <lineage>
        <taxon>Bacteria</taxon>
        <taxon>Pseudomonadati</taxon>
        <taxon>Bacteroidota</taxon>
        <taxon>Sphingobacteriia</taxon>
        <taxon>Sphingobacteriales</taxon>
        <taxon>Sphingobacteriaceae</taxon>
        <taxon>Pedobacter</taxon>
    </lineage>
</organism>
<dbReference type="InterPro" id="IPR058505">
    <property type="entry name" value="DUF8192"/>
</dbReference>
<gene>
    <name evidence="3" type="ORF">FYC62_03440</name>
</gene>
<proteinExistence type="predicted"/>
<evidence type="ECO:0000259" key="2">
    <source>
        <dbReference type="Pfam" id="PF26612"/>
    </source>
</evidence>
<evidence type="ECO:0000313" key="3">
    <source>
        <dbReference type="EMBL" id="QEK50829.1"/>
    </source>
</evidence>
<dbReference type="Pfam" id="PF26612">
    <property type="entry name" value="DUF8192"/>
    <property type="match status" value="1"/>
</dbReference>
<keyword evidence="4" id="KW-1185">Reference proteome</keyword>
<dbReference type="AlphaFoldDB" id="A0A5C0VFJ6"/>
<sequence length="127" mass="14616">MSQSQKSIEQNQVQNSDKKSNEMLNTEEAELLNFLLKDSRGTFDFQGKKIAFIMGSSGSRILSKADYFIQINPWLERGNNPQIFMVLLTPEQKDRSGGYDAFVLSWVKVFTDRKKDKVIDGLAVRYR</sequence>
<evidence type="ECO:0000313" key="4">
    <source>
        <dbReference type="Proteomes" id="UP000323653"/>
    </source>
</evidence>
<feature type="compositionally biased region" description="Polar residues" evidence="1">
    <location>
        <begin position="1"/>
        <end position="15"/>
    </location>
</feature>
<dbReference type="Proteomes" id="UP000323653">
    <property type="component" value="Chromosome"/>
</dbReference>
<evidence type="ECO:0000256" key="1">
    <source>
        <dbReference type="SAM" id="MobiDB-lite"/>
    </source>
</evidence>